<evidence type="ECO:0000256" key="3">
    <source>
        <dbReference type="ARBA" id="ARBA00022475"/>
    </source>
</evidence>
<dbReference type="InterPro" id="IPR050882">
    <property type="entry name" value="Prepilin_peptidase/N-MTase"/>
</dbReference>
<dbReference type="GO" id="GO:0032259">
    <property type="term" value="P:methylation"/>
    <property type="evidence" value="ECO:0007669"/>
    <property type="project" value="UniProtKB-KW"/>
</dbReference>
<dbReference type="STRING" id="89524.SAMN05444370_10263"/>
<keyword evidence="9" id="KW-0808">Transferase</keyword>
<evidence type="ECO:0000313" key="14">
    <source>
        <dbReference type="Proteomes" id="UP000198703"/>
    </source>
</evidence>
<keyword evidence="4" id="KW-0997">Cell inner membrane</keyword>
<dbReference type="GO" id="GO:0004190">
    <property type="term" value="F:aspartic-type endopeptidase activity"/>
    <property type="evidence" value="ECO:0007669"/>
    <property type="project" value="UniProtKB-EC"/>
</dbReference>
<feature type="transmembrane region" description="Helical" evidence="10">
    <location>
        <begin position="102"/>
        <end position="119"/>
    </location>
</feature>
<dbReference type="PANTHER" id="PTHR30487">
    <property type="entry name" value="TYPE 4 PREPILIN-LIKE PROTEINS LEADER PEPTIDE-PROCESSING ENZYME"/>
    <property type="match status" value="1"/>
</dbReference>
<feature type="transmembrane region" description="Helical" evidence="10">
    <location>
        <begin position="191"/>
        <end position="217"/>
    </location>
</feature>
<name>A0A1H3WRW8_9RHOB</name>
<dbReference type="GO" id="GO:0008168">
    <property type="term" value="F:methyltransferase activity"/>
    <property type="evidence" value="ECO:0007669"/>
    <property type="project" value="UniProtKB-KW"/>
</dbReference>
<dbReference type="InterPro" id="IPR014032">
    <property type="entry name" value="Peptidase_A24A_bac"/>
</dbReference>
<dbReference type="Proteomes" id="UP000198703">
    <property type="component" value="Unassembled WGS sequence"/>
</dbReference>
<evidence type="ECO:0000256" key="6">
    <source>
        <dbReference type="ARBA" id="ARBA00022989"/>
    </source>
</evidence>
<evidence type="ECO:0000256" key="10">
    <source>
        <dbReference type="SAM" id="Phobius"/>
    </source>
</evidence>
<keyword evidence="9" id="KW-0511">Multifunctional enzyme</keyword>
<keyword evidence="5 9" id="KW-0812">Transmembrane</keyword>
<keyword evidence="9" id="KW-0378">Hydrolase</keyword>
<proteinExistence type="inferred from homology"/>
<dbReference type="PANTHER" id="PTHR30487:SF0">
    <property type="entry name" value="PREPILIN LEADER PEPTIDASE_N-METHYLTRANSFERASE-RELATED"/>
    <property type="match status" value="1"/>
</dbReference>
<evidence type="ECO:0000256" key="7">
    <source>
        <dbReference type="ARBA" id="ARBA00023136"/>
    </source>
</evidence>
<comment type="function">
    <text evidence="9">Plays an essential role in type IV pili and type II pseudopili formation by proteolytically removing the leader sequence from substrate proteins and subsequently monomethylating the alpha-amino group of the newly exposed N-terminal phenylalanine.</text>
</comment>
<dbReference type="EC" id="3.4.23.43" evidence="9"/>
<evidence type="ECO:0000256" key="4">
    <source>
        <dbReference type="ARBA" id="ARBA00022519"/>
    </source>
</evidence>
<evidence type="ECO:0000256" key="2">
    <source>
        <dbReference type="ARBA" id="ARBA00005801"/>
    </source>
</evidence>
<dbReference type="GO" id="GO:0006465">
    <property type="term" value="P:signal peptide processing"/>
    <property type="evidence" value="ECO:0007669"/>
    <property type="project" value="TreeGrafter"/>
</dbReference>
<evidence type="ECO:0000313" key="13">
    <source>
        <dbReference type="EMBL" id="SDZ89094.1"/>
    </source>
</evidence>
<feature type="transmembrane region" description="Helical" evidence="10">
    <location>
        <begin position="126"/>
        <end position="146"/>
    </location>
</feature>
<evidence type="ECO:0000256" key="1">
    <source>
        <dbReference type="ARBA" id="ARBA00004429"/>
    </source>
</evidence>
<gene>
    <name evidence="13" type="ORF">SAMN05444370_10263</name>
</gene>
<dbReference type="Gene3D" id="1.20.120.1220">
    <property type="match status" value="1"/>
</dbReference>
<keyword evidence="6 10" id="KW-1133">Transmembrane helix</keyword>
<evidence type="ECO:0000259" key="12">
    <source>
        <dbReference type="Pfam" id="PF06750"/>
    </source>
</evidence>
<dbReference type="InterPro" id="IPR000045">
    <property type="entry name" value="Prepilin_IV_endopep_pep"/>
</dbReference>
<keyword evidence="3" id="KW-1003">Cell membrane</keyword>
<protein>
    <recommendedName>
        <fullName evidence="9">Prepilin leader peptidase/N-methyltransferase</fullName>
        <ecNumber evidence="9">2.1.1.-</ecNumber>
        <ecNumber evidence="9">3.4.23.43</ecNumber>
    </recommendedName>
</protein>
<evidence type="ECO:0000259" key="11">
    <source>
        <dbReference type="Pfam" id="PF01478"/>
    </source>
</evidence>
<dbReference type="InterPro" id="IPR010627">
    <property type="entry name" value="Prepilin_pept_A24_N"/>
</dbReference>
<dbReference type="Pfam" id="PF01478">
    <property type="entry name" value="Peptidase_A24"/>
    <property type="match status" value="1"/>
</dbReference>
<keyword evidence="14" id="KW-1185">Reference proteome</keyword>
<feature type="domain" description="Prepilin peptidase A24 N-terminal" evidence="12">
    <location>
        <begin position="19"/>
        <end position="95"/>
    </location>
</feature>
<comment type="subcellular location">
    <subcellularLocation>
        <location evidence="1">Cell inner membrane</location>
        <topology evidence="1">Multi-pass membrane protein</topology>
    </subcellularLocation>
    <subcellularLocation>
        <location evidence="9">Cell membrane</location>
        <topology evidence="9">Multi-pass membrane protein</topology>
    </subcellularLocation>
</comment>
<dbReference type="GO" id="GO:0005886">
    <property type="term" value="C:plasma membrane"/>
    <property type="evidence" value="ECO:0007669"/>
    <property type="project" value="UniProtKB-SubCell"/>
</dbReference>
<dbReference type="EMBL" id="FNQM01000002">
    <property type="protein sequence ID" value="SDZ89094.1"/>
    <property type="molecule type" value="Genomic_DNA"/>
</dbReference>
<sequence>MVAGLQDISALAAVLAAPFFGSFALLLAHRWPWDAGVAFGRSRCDGCGEGLDAAALAPVIGWAMLGGRARCCGAPLSPAYPLAEIAALGLALWAAALTSGPILLASAVLGWALLALALIDLRTMTLPDVLTLPLVAAGLGLSLAGLTGDPAAHALGAALGYGSVRAAATLWRTLRGVEGVGMGDAKLLAAAGAWVGVGGLSSVMLWACGVGLVWAAVAAARGGDWRGPTPFGPALATGFWMTWLHGPVAPF</sequence>
<dbReference type="Pfam" id="PF06750">
    <property type="entry name" value="A24_N_bact"/>
    <property type="match status" value="1"/>
</dbReference>
<keyword evidence="7 10" id="KW-0472">Membrane</keyword>
<keyword evidence="9" id="KW-0645">Protease</keyword>
<evidence type="ECO:0000256" key="5">
    <source>
        <dbReference type="ARBA" id="ARBA00022692"/>
    </source>
</evidence>
<evidence type="ECO:0000256" key="9">
    <source>
        <dbReference type="RuleBase" id="RU003794"/>
    </source>
</evidence>
<feature type="domain" description="Prepilin type IV endopeptidase peptidase" evidence="11">
    <location>
        <begin position="108"/>
        <end position="215"/>
    </location>
</feature>
<comment type="similarity">
    <text evidence="2 8">Belongs to the peptidase A24 family.</text>
</comment>
<reference evidence="13 14" key="1">
    <citation type="submission" date="2016-10" db="EMBL/GenBank/DDBJ databases">
        <authorList>
            <person name="de Groot N.N."/>
        </authorList>
    </citation>
    <scope>NUCLEOTIDE SEQUENCE [LARGE SCALE GENOMIC DNA]</scope>
    <source>
        <strain evidence="13 14">DSM 15345</strain>
    </source>
</reference>
<dbReference type="PRINTS" id="PR00864">
    <property type="entry name" value="PREPILNPTASE"/>
</dbReference>
<organism evidence="13 14">
    <name type="scientific">Rubrimonas cliftonensis</name>
    <dbReference type="NCBI Taxonomy" id="89524"/>
    <lineage>
        <taxon>Bacteria</taxon>
        <taxon>Pseudomonadati</taxon>
        <taxon>Pseudomonadota</taxon>
        <taxon>Alphaproteobacteria</taxon>
        <taxon>Rhodobacterales</taxon>
        <taxon>Paracoccaceae</taxon>
        <taxon>Rubrimonas</taxon>
    </lineage>
</organism>
<accession>A0A1H3WRW8</accession>
<dbReference type="AlphaFoldDB" id="A0A1H3WRW8"/>
<evidence type="ECO:0000256" key="8">
    <source>
        <dbReference type="RuleBase" id="RU003793"/>
    </source>
</evidence>
<comment type="catalytic activity">
    <reaction evidence="9">
        <text>Typically cleaves a -Gly-|-Phe- bond to release an N-terminal, basic peptide of 5-8 residues from type IV prepilin, and then N-methylates the new N-terminal amino group, the methyl donor being S-adenosyl-L-methionine.</text>
        <dbReference type="EC" id="3.4.23.43"/>
    </reaction>
</comment>
<dbReference type="EC" id="2.1.1.-" evidence="9"/>
<keyword evidence="9" id="KW-0489">Methyltransferase</keyword>